<gene>
    <name evidence="1" type="ORF">R1flu_021597</name>
</gene>
<dbReference type="Proteomes" id="UP001605036">
    <property type="component" value="Unassembled WGS sequence"/>
</dbReference>
<dbReference type="EMBL" id="JBHFFA010000001">
    <property type="protein sequence ID" value="KAL2653469.1"/>
    <property type="molecule type" value="Genomic_DNA"/>
</dbReference>
<evidence type="ECO:0000313" key="2">
    <source>
        <dbReference type="Proteomes" id="UP001605036"/>
    </source>
</evidence>
<reference evidence="1 2" key="1">
    <citation type="submission" date="2024-09" db="EMBL/GenBank/DDBJ databases">
        <title>Chromosome-scale assembly of Riccia fluitans.</title>
        <authorList>
            <person name="Paukszto L."/>
            <person name="Sawicki J."/>
            <person name="Karawczyk K."/>
            <person name="Piernik-Szablinska J."/>
            <person name="Szczecinska M."/>
            <person name="Mazdziarz M."/>
        </authorList>
    </citation>
    <scope>NUCLEOTIDE SEQUENCE [LARGE SCALE GENOMIC DNA]</scope>
    <source>
        <strain evidence="1">Rf_01</strain>
        <tissue evidence="1">Aerial parts of the thallus</tissue>
    </source>
</reference>
<organism evidence="1 2">
    <name type="scientific">Riccia fluitans</name>
    <dbReference type="NCBI Taxonomy" id="41844"/>
    <lineage>
        <taxon>Eukaryota</taxon>
        <taxon>Viridiplantae</taxon>
        <taxon>Streptophyta</taxon>
        <taxon>Embryophyta</taxon>
        <taxon>Marchantiophyta</taxon>
        <taxon>Marchantiopsida</taxon>
        <taxon>Marchantiidae</taxon>
        <taxon>Marchantiales</taxon>
        <taxon>Ricciaceae</taxon>
        <taxon>Riccia</taxon>
    </lineage>
</organism>
<proteinExistence type="predicted"/>
<keyword evidence="2" id="KW-1185">Reference proteome</keyword>
<accession>A0ABD1ZSW9</accession>
<evidence type="ECO:0000313" key="1">
    <source>
        <dbReference type="EMBL" id="KAL2653469.1"/>
    </source>
</evidence>
<sequence length="80" mass="9776">MRWTRVRDEDAGRRLPTIRLMDEDLYKANTMEQIRRFYSRIQFIPYSFKELKDLDHVKILAMYILNMRKYVTSLQKALCA</sequence>
<dbReference type="AlphaFoldDB" id="A0ABD1ZSW9"/>
<name>A0ABD1ZSW9_9MARC</name>
<protein>
    <submittedName>
        <fullName evidence="1">Uncharacterized protein</fullName>
    </submittedName>
</protein>
<comment type="caution">
    <text evidence="1">The sequence shown here is derived from an EMBL/GenBank/DDBJ whole genome shotgun (WGS) entry which is preliminary data.</text>
</comment>